<keyword evidence="4" id="KW-1185">Reference proteome</keyword>
<dbReference type="GO" id="GO:0016787">
    <property type="term" value="F:hydrolase activity"/>
    <property type="evidence" value="ECO:0007669"/>
    <property type="project" value="UniProtKB-KW"/>
</dbReference>
<dbReference type="PANTHER" id="PTHR48081:SF33">
    <property type="entry name" value="KYNURENINE FORMAMIDASE"/>
    <property type="match status" value="1"/>
</dbReference>
<keyword evidence="1 3" id="KW-0378">Hydrolase</keyword>
<dbReference type="InterPro" id="IPR019826">
    <property type="entry name" value="Carboxylesterase_B_AS"/>
</dbReference>
<evidence type="ECO:0000313" key="3">
    <source>
        <dbReference type="EMBL" id="MDH7640028.1"/>
    </source>
</evidence>
<comment type="caution">
    <text evidence="3">The sequence shown here is derived from an EMBL/GenBank/DDBJ whole genome shotgun (WGS) entry which is preliminary data.</text>
</comment>
<dbReference type="InterPro" id="IPR050300">
    <property type="entry name" value="GDXG_lipolytic_enzyme"/>
</dbReference>
<dbReference type="InterPro" id="IPR029058">
    <property type="entry name" value="AB_hydrolase_fold"/>
</dbReference>
<feature type="domain" description="BD-FAE-like" evidence="2">
    <location>
        <begin position="47"/>
        <end position="154"/>
    </location>
</feature>
<dbReference type="PANTHER" id="PTHR48081">
    <property type="entry name" value="AB HYDROLASE SUPERFAMILY PROTEIN C4A8.06C"/>
    <property type="match status" value="1"/>
</dbReference>
<evidence type="ECO:0000259" key="2">
    <source>
        <dbReference type="Pfam" id="PF20434"/>
    </source>
</evidence>
<gene>
    <name evidence="3" type="ORF">QGN17_14925</name>
</gene>
<accession>A0ABT6N401</accession>
<evidence type="ECO:0000313" key="4">
    <source>
        <dbReference type="Proteomes" id="UP001160625"/>
    </source>
</evidence>
<organism evidence="3 4">
    <name type="scientific">Sphingomonas oryzagri</name>
    <dbReference type="NCBI Taxonomy" id="3042314"/>
    <lineage>
        <taxon>Bacteria</taxon>
        <taxon>Pseudomonadati</taxon>
        <taxon>Pseudomonadota</taxon>
        <taxon>Alphaproteobacteria</taxon>
        <taxon>Sphingomonadales</taxon>
        <taxon>Sphingomonadaceae</taxon>
        <taxon>Sphingomonas</taxon>
    </lineage>
</organism>
<dbReference type="RefSeq" id="WP_281045391.1">
    <property type="nucleotide sequence ID" value="NZ_JARYGZ010000002.1"/>
</dbReference>
<dbReference type="InterPro" id="IPR049492">
    <property type="entry name" value="BD-FAE-like_dom"/>
</dbReference>
<name>A0ABT6N401_9SPHN</name>
<reference evidence="3" key="1">
    <citation type="submission" date="2023-04" db="EMBL/GenBank/DDBJ databases">
        <title>Sphingomonas sp. MAHUQ-71 isolated from rice field.</title>
        <authorList>
            <person name="Huq M.A."/>
        </authorList>
    </citation>
    <scope>NUCLEOTIDE SEQUENCE</scope>
    <source>
        <strain evidence="3">MAHUQ-71</strain>
    </source>
</reference>
<dbReference type="SUPFAM" id="SSF53474">
    <property type="entry name" value="alpha/beta-Hydrolases"/>
    <property type="match status" value="1"/>
</dbReference>
<dbReference type="Pfam" id="PF20434">
    <property type="entry name" value="BD-FAE"/>
    <property type="match status" value="1"/>
</dbReference>
<dbReference type="Proteomes" id="UP001160625">
    <property type="component" value="Unassembled WGS sequence"/>
</dbReference>
<dbReference type="Gene3D" id="3.40.50.1820">
    <property type="entry name" value="alpha/beta hydrolase"/>
    <property type="match status" value="1"/>
</dbReference>
<sequence length="288" mass="31171">MFLSPQSPINATSDAYHAIAIALCERAQATLPHRLDIAYGAHSQQRLDLYFPQESPAHGLPIFLNIHGGGWTHGFKEWMGLNALAIAAFPAVYASLSYRLAPAAKHPAQVEDCLSAVAWLAGHAGAFGGDPDRIHIGGHSAGAHIAALATLRTDLHTRHRIAPGTIKSCFGFSGLYDLRGAFGEPVLPGISPVPMLDDIADEADASPILAVRKVPTRFHLSWGAQEPDVFSRNGIAFAKALAARGNAVETYVPDLDHFWIHLDQNRPESEWNRMLHAYMTGSPGNRRV</sequence>
<protein>
    <submittedName>
        <fullName evidence="3">Alpha/beta hydrolase</fullName>
    </submittedName>
</protein>
<proteinExistence type="predicted"/>
<dbReference type="EMBL" id="JARYGZ010000002">
    <property type="protein sequence ID" value="MDH7640028.1"/>
    <property type="molecule type" value="Genomic_DNA"/>
</dbReference>
<evidence type="ECO:0000256" key="1">
    <source>
        <dbReference type="ARBA" id="ARBA00022801"/>
    </source>
</evidence>
<dbReference type="PROSITE" id="PS00122">
    <property type="entry name" value="CARBOXYLESTERASE_B_1"/>
    <property type="match status" value="1"/>
</dbReference>